<dbReference type="Proteomes" id="UP000217083">
    <property type="component" value="Unassembled WGS sequence"/>
</dbReference>
<dbReference type="RefSeq" id="WP_094921996.1">
    <property type="nucleotide sequence ID" value="NZ_NPIA01000001.1"/>
</dbReference>
<organism evidence="2 3">
    <name type="scientific">Lottiidibacillus patelloidae</name>
    <dbReference type="NCBI Taxonomy" id="2670334"/>
    <lineage>
        <taxon>Bacteria</taxon>
        <taxon>Bacillati</taxon>
        <taxon>Bacillota</taxon>
        <taxon>Bacilli</taxon>
        <taxon>Bacillales</taxon>
        <taxon>Bacillaceae</taxon>
        <taxon>Lottiidibacillus</taxon>
    </lineage>
</organism>
<dbReference type="SUPFAM" id="SSF89360">
    <property type="entry name" value="HesB-like domain"/>
    <property type="match status" value="1"/>
</dbReference>
<gene>
    <name evidence="2" type="ORF">CIB95_03790</name>
</gene>
<feature type="domain" description="Core" evidence="1">
    <location>
        <begin position="1"/>
        <end position="105"/>
    </location>
</feature>
<dbReference type="EMBL" id="NPIA01000001">
    <property type="protein sequence ID" value="OZM58700.1"/>
    <property type="molecule type" value="Genomic_DNA"/>
</dbReference>
<evidence type="ECO:0000259" key="1">
    <source>
        <dbReference type="Pfam" id="PF01521"/>
    </source>
</evidence>
<reference evidence="3" key="1">
    <citation type="submission" date="2017-08" db="EMBL/GenBank/DDBJ databases">
        <authorList>
            <person name="Huang Z."/>
        </authorList>
    </citation>
    <scope>NUCLEOTIDE SEQUENCE [LARGE SCALE GENOMIC DNA]</scope>
    <source>
        <strain evidence="3">SA5d-4</strain>
    </source>
</reference>
<evidence type="ECO:0000313" key="2">
    <source>
        <dbReference type="EMBL" id="OZM58700.1"/>
    </source>
</evidence>
<dbReference type="InterPro" id="IPR035903">
    <property type="entry name" value="HesB-like_dom_sf"/>
</dbReference>
<name>A0A263BYH0_9BACI</name>
<evidence type="ECO:0000313" key="3">
    <source>
        <dbReference type="Proteomes" id="UP000217083"/>
    </source>
</evidence>
<accession>A0A263BYH0</accession>
<dbReference type="Pfam" id="PF01521">
    <property type="entry name" value="Fe-S_biosyn"/>
    <property type="match status" value="1"/>
</dbReference>
<dbReference type="AlphaFoldDB" id="A0A263BYH0"/>
<keyword evidence="3" id="KW-1185">Reference proteome</keyword>
<sequence length="111" mass="12743">MNITFTDEAVKRLEKLMCELETSVLQLKYDTDGCGCVVNGVAMLFISEKAESDYLKVDTNYKPIYLPKEAIVYWDDNMTIGYVEKYNCFQLKSSVQMINPRMSLINECQSA</sequence>
<reference evidence="2 3" key="2">
    <citation type="submission" date="2017-09" db="EMBL/GenBank/DDBJ databases">
        <title>Bacillus patelloidae sp. nov., isolated from the intestinal tract of a marine limpet.</title>
        <authorList>
            <person name="Liu R."/>
            <person name="Dong C."/>
            <person name="Shao Z."/>
        </authorList>
    </citation>
    <scope>NUCLEOTIDE SEQUENCE [LARGE SCALE GENOMIC DNA]</scope>
    <source>
        <strain evidence="2 3">SA5d-4</strain>
    </source>
</reference>
<dbReference type="InterPro" id="IPR000361">
    <property type="entry name" value="ATAP_core_dom"/>
</dbReference>
<proteinExistence type="predicted"/>
<comment type="caution">
    <text evidence="2">The sequence shown here is derived from an EMBL/GenBank/DDBJ whole genome shotgun (WGS) entry which is preliminary data.</text>
</comment>
<dbReference type="Gene3D" id="2.60.300.12">
    <property type="entry name" value="HesB-like domain"/>
    <property type="match status" value="1"/>
</dbReference>
<protein>
    <recommendedName>
        <fullName evidence="1">Core domain-containing protein</fullName>
    </recommendedName>
</protein>